<protein>
    <recommendedName>
        <fullName evidence="2">ATG1a/b/c MIT domain-containing protein</fullName>
    </recommendedName>
</protein>
<dbReference type="EMBL" id="JAXIOK010000007">
    <property type="protein sequence ID" value="KAK4766745.1"/>
    <property type="molecule type" value="Genomic_DNA"/>
</dbReference>
<comment type="caution">
    <text evidence="3">The sequence shown here is derived from an EMBL/GenBank/DDBJ whole genome shotgun (WGS) entry which is preliminary data.</text>
</comment>
<dbReference type="SUPFAM" id="SSF56112">
    <property type="entry name" value="Protein kinase-like (PK-like)"/>
    <property type="match status" value="1"/>
</dbReference>
<keyword evidence="4" id="KW-1185">Reference proteome</keyword>
<reference evidence="3 4" key="1">
    <citation type="journal article" date="2023" name="Hortic Res">
        <title>Pangenome of water caltrop reveals structural variations and asymmetric subgenome divergence after allopolyploidization.</title>
        <authorList>
            <person name="Zhang X."/>
            <person name="Chen Y."/>
            <person name="Wang L."/>
            <person name="Yuan Y."/>
            <person name="Fang M."/>
            <person name="Shi L."/>
            <person name="Lu R."/>
            <person name="Comes H.P."/>
            <person name="Ma Y."/>
            <person name="Chen Y."/>
            <person name="Huang G."/>
            <person name="Zhou Y."/>
            <person name="Zheng Z."/>
            <person name="Qiu Y."/>
        </authorList>
    </citation>
    <scope>NUCLEOTIDE SEQUENCE [LARGE SCALE GENOMIC DNA]</scope>
    <source>
        <tissue evidence="3">Roots</tissue>
    </source>
</reference>
<evidence type="ECO:0000313" key="3">
    <source>
        <dbReference type="EMBL" id="KAK4766745.1"/>
    </source>
</evidence>
<proteinExistence type="predicted"/>
<feature type="domain" description="ATG1a/b/c MIT" evidence="2">
    <location>
        <begin position="62"/>
        <end position="156"/>
    </location>
</feature>
<dbReference type="InterPro" id="IPR011009">
    <property type="entry name" value="Kinase-like_dom_sf"/>
</dbReference>
<evidence type="ECO:0000256" key="1">
    <source>
        <dbReference type="SAM" id="MobiDB-lite"/>
    </source>
</evidence>
<feature type="region of interest" description="Disordered" evidence="1">
    <location>
        <begin position="93"/>
        <end position="124"/>
    </location>
</feature>
<dbReference type="Gene3D" id="3.30.200.20">
    <property type="entry name" value="Phosphorylase Kinase, domain 1"/>
    <property type="match status" value="1"/>
</dbReference>
<dbReference type="Proteomes" id="UP001345219">
    <property type="component" value="Chromosome 7"/>
</dbReference>
<organism evidence="3 4">
    <name type="scientific">Trapa incisa</name>
    <dbReference type="NCBI Taxonomy" id="236973"/>
    <lineage>
        <taxon>Eukaryota</taxon>
        <taxon>Viridiplantae</taxon>
        <taxon>Streptophyta</taxon>
        <taxon>Embryophyta</taxon>
        <taxon>Tracheophyta</taxon>
        <taxon>Spermatophyta</taxon>
        <taxon>Magnoliopsida</taxon>
        <taxon>eudicotyledons</taxon>
        <taxon>Gunneridae</taxon>
        <taxon>Pentapetalae</taxon>
        <taxon>rosids</taxon>
        <taxon>malvids</taxon>
        <taxon>Myrtales</taxon>
        <taxon>Lythraceae</taxon>
        <taxon>Trapa</taxon>
    </lineage>
</organism>
<gene>
    <name evidence="3" type="ORF">SAY87_008387</name>
</gene>
<evidence type="ECO:0000259" key="2">
    <source>
        <dbReference type="Pfam" id="PF24497"/>
    </source>
</evidence>
<dbReference type="Pfam" id="PF24497">
    <property type="entry name" value="MIT_ATG1"/>
    <property type="match status" value="1"/>
</dbReference>
<evidence type="ECO:0000313" key="4">
    <source>
        <dbReference type="Proteomes" id="UP001345219"/>
    </source>
</evidence>
<dbReference type="InterPro" id="IPR056281">
    <property type="entry name" value="MIT_ATG1a/b/c"/>
</dbReference>
<dbReference type="AlphaFoldDB" id="A0AAN7QJD4"/>
<name>A0AAN7QJD4_9MYRT</name>
<sequence length="259" mass="28784">MVHFTEMAIKEIATGRLSKKLLESPMSEIAILQKINHLNIIRLHEIIEIAKICARSCSGAVQIGAGKHLEAFSIQLVILAVWKQALHTCHAQAASDTEGSPSHGASRRRRSSNKNDGGWDSAECSDAVGNMRPEDVSGQIEVEFLQEVEKAEQFAKSYGSIFSVDELMGDPETAVSLYSKAVCLLVFLLVEAPSLILNPRFSPTSSDRYRLQNYIEILNGRQGQMRLILKPNNQQCPTSYSLLSSCCCWVKYRSFNVYS</sequence>
<accession>A0AAN7QJD4</accession>